<name>A0A7D5E996_9EURY</name>
<dbReference type="RefSeq" id="WP_176965846.1">
    <property type="nucleotide sequence ID" value="NZ_CP058215.1"/>
</dbReference>
<feature type="transmembrane region" description="Helical" evidence="1">
    <location>
        <begin position="135"/>
        <end position="152"/>
    </location>
</feature>
<accession>A0A7D5E996</accession>
<feature type="transmembrane region" description="Helical" evidence="1">
    <location>
        <begin position="88"/>
        <end position="107"/>
    </location>
</feature>
<sequence length="272" mass="30996">MPPMLPKLKIRKNVSFIYLLFGIILTYFSSYLPDLTGVIGIDGTRISSIVAFGSLNGMLYGPVWGALISFIGLFLHELNNPGYISRDAFRMLSPFFIMLASVVSGLIVNRQQKAALSIFGALIFIWYLFPVGREAFFYPWFHIVVLIAFIAFEKNSIKSIHSRVYIFVSLFFAALIGILSDHLVGSIAYAYIFDLNAEMFNSVILLYPFERVVLALSAAFVAFFFFSIVKEIILSSEDIEEDFSRIRSENMDDYLYNEVLPIIEQKDDDRKK</sequence>
<keyword evidence="1" id="KW-0472">Membrane</keyword>
<dbReference type="OrthoDB" id="65647at2157"/>
<protein>
    <recommendedName>
        <fullName evidence="4">ECF transporter S component</fullName>
    </recommendedName>
</protein>
<feature type="transmembrane region" description="Helical" evidence="1">
    <location>
        <begin position="12"/>
        <end position="29"/>
    </location>
</feature>
<feature type="transmembrane region" description="Helical" evidence="1">
    <location>
        <begin position="114"/>
        <end position="129"/>
    </location>
</feature>
<dbReference type="AlphaFoldDB" id="A0A7D5E996"/>
<organism evidence="2 3">
    <name type="scientific">Methanolobus zinderi</name>
    <dbReference type="NCBI Taxonomy" id="536044"/>
    <lineage>
        <taxon>Archaea</taxon>
        <taxon>Methanobacteriati</taxon>
        <taxon>Methanobacteriota</taxon>
        <taxon>Stenosarchaea group</taxon>
        <taxon>Methanomicrobia</taxon>
        <taxon>Methanosarcinales</taxon>
        <taxon>Methanosarcinaceae</taxon>
        <taxon>Methanolobus</taxon>
    </lineage>
</organism>
<evidence type="ECO:0000313" key="3">
    <source>
        <dbReference type="Proteomes" id="UP000509594"/>
    </source>
</evidence>
<reference evidence="2 3" key="1">
    <citation type="submission" date="2020-06" db="EMBL/GenBank/DDBJ databases">
        <title>Methanolobus halotolerans sp. nov., isolated from a saline lake Tus in Siberia.</title>
        <authorList>
            <person name="Shen Y."/>
            <person name="Chen S.-C."/>
            <person name="Lai M.-C."/>
            <person name="Huang H.-H."/>
            <person name="Chiu H.-H."/>
            <person name="Tang S.-L."/>
            <person name="Rogozin D.Y."/>
            <person name="Degermendzhy A.G."/>
        </authorList>
    </citation>
    <scope>NUCLEOTIDE SEQUENCE [LARGE SCALE GENOMIC DNA]</scope>
    <source>
        <strain evidence="2 3">DSM 21339</strain>
    </source>
</reference>
<dbReference type="Proteomes" id="UP000509594">
    <property type="component" value="Chromosome"/>
</dbReference>
<evidence type="ECO:0000313" key="2">
    <source>
        <dbReference type="EMBL" id="QLC50791.1"/>
    </source>
</evidence>
<dbReference type="EMBL" id="CP058215">
    <property type="protein sequence ID" value="QLC50791.1"/>
    <property type="molecule type" value="Genomic_DNA"/>
</dbReference>
<dbReference type="GeneID" id="55822289"/>
<dbReference type="KEGG" id="mzi:HWN40_11400"/>
<keyword evidence="1" id="KW-1133">Transmembrane helix</keyword>
<evidence type="ECO:0000256" key="1">
    <source>
        <dbReference type="SAM" id="Phobius"/>
    </source>
</evidence>
<keyword evidence="1" id="KW-0812">Transmembrane</keyword>
<evidence type="ECO:0008006" key="4">
    <source>
        <dbReference type="Google" id="ProtNLM"/>
    </source>
</evidence>
<feature type="transmembrane region" description="Helical" evidence="1">
    <location>
        <begin position="212"/>
        <end position="229"/>
    </location>
</feature>
<proteinExistence type="predicted"/>
<feature type="transmembrane region" description="Helical" evidence="1">
    <location>
        <begin position="164"/>
        <end position="192"/>
    </location>
</feature>
<keyword evidence="3" id="KW-1185">Reference proteome</keyword>
<gene>
    <name evidence="2" type="ORF">HWN40_11400</name>
</gene>